<evidence type="ECO:0000256" key="10">
    <source>
        <dbReference type="ARBA" id="ARBA00023303"/>
    </source>
</evidence>
<evidence type="ECO:0000256" key="9">
    <source>
        <dbReference type="ARBA" id="ARBA00023136"/>
    </source>
</evidence>
<feature type="transmembrane region" description="Helical" evidence="11">
    <location>
        <begin position="63"/>
        <end position="86"/>
    </location>
</feature>
<feature type="transmembrane region" description="Helical" evidence="11">
    <location>
        <begin position="98"/>
        <end position="121"/>
    </location>
</feature>
<dbReference type="PANTHER" id="PTHR21522">
    <property type="entry name" value="PROTON CHANNEL OTOP"/>
    <property type="match status" value="1"/>
</dbReference>
<dbReference type="HOGENOM" id="CLU_011508_3_1_1"/>
<evidence type="ECO:0000313" key="13">
    <source>
        <dbReference type="Proteomes" id="UP000008281"/>
    </source>
</evidence>
<sequence length="637" mass="71756">MLMVDEQLKIGASQMHSPSHNCIVIADDMEKGGSDSDSIPSSPTHLHEIYRRPWIHEPRATNFFVRLITSLYALIITIISLVVEVSPTWRTDMWRAETIFYIAMYGVGILFFAYCYIFIIYPGPYNYLISVLRRYKIIKNSEDWFIMESQHNGEGAGTLYLRLGALFFGSVGIVLFGLELFLCIENATCKKVTIAKMIVAIIFTFIQMHFIFCNSKVCLVNKSVIMSLLQITVNSSQKIVAFGMMHLISVNLWTWFRFVLAKQEAKAHKKAQLKQTFRKYYSSSSSSSEEIHDLINAVLNSTINNSPETKTIEPAVSRLFALEHFGDVATFLTTCIVEYSLIGAAIMFILWKSIGQNSHHQSNSGKRKVKMRIDCSSSSTGLFAGIIFLIGSLVSMGMYTIFETLRNSSGAQLVFGIVDLSLFSIALGACVIGLWRMRLLQYRLHAHGEVIDEILLIIGLIGEILYCAVGIDVFITCRRSADLTVSALPAFVFVIRMIQVVVQAAFILTTSRLRCLSKYSIKYKPGKEIITFLLVSNVTLFVFHTFEGMKSSFGFSSKAATQYNYIIYAVGPLLVFYRFHSSACLAEIWKHTYSTKSNEYDHEHTMSLSDSNLTAMTPISDMKHADVPSPIGHHLKH</sequence>
<feature type="transmembrane region" description="Helical" evidence="11">
    <location>
        <begin position="454"/>
        <end position="475"/>
    </location>
</feature>
<comment type="subcellular location">
    <subcellularLocation>
        <location evidence="1">Cell membrane</location>
        <topology evidence="1">Multi-pass membrane protein</topology>
    </subcellularLocation>
</comment>
<evidence type="ECO:0000256" key="1">
    <source>
        <dbReference type="ARBA" id="ARBA00004651"/>
    </source>
</evidence>
<dbReference type="FunCoup" id="E3MAQ1">
    <property type="interactions" value="55"/>
</dbReference>
<evidence type="ECO:0000256" key="6">
    <source>
        <dbReference type="ARBA" id="ARBA00022781"/>
    </source>
</evidence>
<keyword evidence="9 11" id="KW-0472">Membrane</keyword>
<keyword evidence="13" id="KW-1185">Reference proteome</keyword>
<feature type="transmembrane region" description="Helical" evidence="11">
    <location>
        <begin position="239"/>
        <end position="260"/>
    </location>
</feature>
<keyword evidence="8" id="KW-0406">Ion transport</keyword>
<keyword evidence="4" id="KW-1003">Cell membrane</keyword>
<evidence type="ECO:0000256" key="3">
    <source>
        <dbReference type="ARBA" id="ARBA00022448"/>
    </source>
</evidence>
<dbReference type="PANTHER" id="PTHR21522:SF43">
    <property type="entry name" value="OTOPETRIN-2"/>
    <property type="match status" value="1"/>
</dbReference>
<feature type="transmembrane region" description="Helical" evidence="11">
    <location>
        <begin position="159"/>
        <end position="182"/>
    </location>
</feature>
<keyword evidence="5 11" id="KW-0812">Transmembrane</keyword>
<dbReference type="OrthoDB" id="6429739at2759"/>
<feature type="transmembrane region" description="Helical" evidence="11">
    <location>
        <begin position="380"/>
        <end position="401"/>
    </location>
</feature>
<dbReference type="AlphaFoldDB" id="E3MAQ1"/>
<proteinExistence type="inferred from homology"/>
<feature type="transmembrane region" description="Helical" evidence="11">
    <location>
        <begin position="529"/>
        <end position="546"/>
    </location>
</feature>
<keyword evidence="7 11" id="KW-1133">Transmembrane helix</keyword>
<feature type="transmembrane region" description="Helical" evidence="11">
    <location>
        <begin position="194"/>
        <end position="212"/>
    </location>
</feature>
<dbReference type="Pfam" id="PF03189">
    <property type="entry name" value="Otopetrin"/>
    <property type="match status" value="1"/>
</dbReference>
<dbReference type="GO" id="GO:0005886">
    <property type="term" value="C:plasma membrane"/>
    <property type="evidence" value="ECO:0007669"/>
    <property type="project" value="UniProtKB-SubCell"/>
</dbReference>
<dbReference type="Proteomes" id="UP000008281">
    <property type="component" value="Unassembled WGS sequence"/>
</dbReference>
<reference evidence="12" key="1">
    <citation type="submission" date="2007-07" db="EMBL/GenBank/DDBJ databases">
        <title>PCAP assembly of the Caenorhabditis remanei genome.</title>
        <authorList>
            <consortium name="The Caenorhabditis remanei Sequencing Consortium"/>
            <person name="Wilson R.K."/>
        </authorList>
    </citation>
    <scope>NUCLEOTIDE SEQUENCE [LARGE SCALE GENOMIC DNA]</scope>
    <source>
        <strain evidence="12">PB4641</strain>
    </source>
</reference>
<evidence type="ECO:0000256" key="8">
    <source>
        <dbReference type="ARBA" id="ARBA00023065"/>
    </source>
</evidence>
<keyword evidence="6" id="KW-0375">Hydrogen ion transport</keyword>
<evidence type="ECO:0000256" key="7">
    <source>
        <dbReference type="ARBA" id="ARBA00022989"/>
    </source>
</evidence>
<gene>
    <name evidence="12" type="primary">Cre-otpl-8</name>
    <name evidence="12" type="ORF">CRE_16611</name>
</gene>
<organism evidence="13">
    <name type="scientific">Caenorhabditis remanei</name>
    <name type="common">Caenorhabditis vulgaris</name>
    <dbReference type="NCBI Taxonomy" id="31234"/>
    <lineage>
        <taxon>Eukaryota</taxon>
        <taxon>Metazoa</taxon>
        <taxon>Ecdysozoa</taxon>
        <taxon>Nematoda</taxon>
        <taxon>Chromadorea</taxon>
        <taxon>Rhabditida</taxon>
        <taxon>Rhabditina</taxon>
        <taxon>Rhabditomorpha</taxon>
        <taxon>Rhabditoidea</taxon>
        <taxon>Rhabditidae</taxon>
        <taxon>Peloderinae</taxon>
        <taxon>Caenorhabditis</taxon>
    </lineage>
</organism>
<dbReference type="STRING" id="31234.E3MAQ1"/>
<name>E3MAQ1_CAERE</name>
<keyword evidence="10" id="KW-0407">Ion channel</keyword>
<evidence type="ECO:0000313" key="12">
    <source>
        <dbReference type="EMBL" id="EFO97253.1"/>
    </source>
</evidence>
<evidence type="ECO:0000256" key="4">
    <source>
        <dbReference type="ARBA" id="ARBA00022475"/>
    </source>
</evidence>
<dbReference type="InterPro" id="IPR004878">
    <property type="entry name" value="Otopetrin"/>
</dbReference>
<feature type="transmembrane region" description="Helical" evidence="11">
    <location>
        <begin position="566"/>
        <end position="589"/>
    </location>
</feature>
<dbReference type="eggNOG" id="KOG4740">
    <property type="taxonomic scope" value="Eukaryota"/>
</dbReference>
<dbReference type="GO" id="GO:0015252">
    <property type="term" value="F:proton channel activity"/>
    <property type="evidence" value="ECO:0007669"/>
    <property type="project" value="InterPro"/>
</dbReference>
<evidence type="ECO:0000256" key="11">
    <source>
        <dbReference type="SAM" id="Phobius"/>
    </source>
</evidence>
<accession>E3MAQ1</accession>
<evidence type="ECO:0000256" key="5">
    <source>
        <dbReference type="ARBA" id="ARBA00022692"/>
    </source>
</evidence>
<evidence type="ECO:0000256" key="2">
    <source>
        <dbReference type="ARBA" id="ARBA00006513"/>
    </source>
</evidence>
<comment type="similarity">
    <text evidence="2">Belongs to the otopetrin family.</text>
</comment>
<feature type="transmembrane region" description="Helical" evidence="11">
    <location>
        <begin position="413"/>
        <end position="434"/>
    </location>
</feature>
<keyword evidence="3" id="KW-0813">Transport</keyword>
<dbReference type="InParanoid" id="E3MAQ1"/>
<dbReference type="OMA" id="FITCRRS"/>
<feature type="transmembrane region" description="Helical" evidence="11">
    <location>
        <begin position="487"/>
        <end position="508"/>
    </location>
</feature>
<protein>
    <submittedName>
        <fullName evidence="12">CRE-OTPL-8 protein</fullName>
    </submittedName>
</protein>
<dbReference type="EMBL" id="DS268432">
    <property type="protein sequence ID" value="EFO97253.1"/>
    <property type="molecule type" value="Genomic_DNA"/>
</dbReference>